<dbReference type="Gene3D" id="3.90.228.10">
    <property type="match status" value="3"/>
</dbReference>
<dbReference type="PROSITE" id="PS51059">
    <property type="entry name" value="PARP_CATALYTIC"/>
    <property type="match status" value="2"/>
</dbReference>
<evidence type="ECO:0000256" key="1">
    <source>
        <dbReference type="RuleBase" id="RU362114"/>
    </source>
</evidence>
<name>A0AAV8YKR8_9CUCU</name>
<keyword evidence="1" id="KW-0808">Transferase</keyword>
<evidence type="ECO:0000256" key="2">
    <source>
        <dbReference type="SAM" id="Coils"/>
    </source>
</evidence>
<evidence type="ECO:0000256" key="3">
    <source>
        <dbReference type="SAM" id="MobiDB-lite"/>
    </source>
</evidence>
<feature type="domain" description="PARP catalytic" evidence="4">
    <location>
        <begin position="433"/>
        <end position="652"/>
    </location>
</feature>
<feature type="region of interest" description="Disordered" evidence="3">
    <location>
        <begin position="22"/>
        <end position="105"/>
    </location>
</feature>
<feature type="coiled-coil region" evidence="2">
    <location>
        <begin position="380"/>
        <end position="417"/>
    </location>
</feature>
<gene>
    <name evidence="5" type="ORF">NQ318_019852</name>
</gene>
<feature type="compositionally biased region" description="Basic residues" evidence="3">
    <location>
        <begin position="74"/>
        <end position="85"/>
    </location>
</feature>
<dbReference type="InterPro" id="IPR012317">
    <property type="entry name" value="Poly(ADP-ribose)pol_cat_dom"/>
</dbReference>
<keyword evidence="6" id="KW-1185">Reference proteome</keyword>
<dbReference type="AlphaFoldDB" id="A0AAV8YKR8"/>
<feature type="compositionally biased region" description="Low complexity" evidence="3">
    <location>
        <begin position="40"/>
        <end position="52"/>
    </location>
</feature>
<dbReference type="Proteomes" id="UP001162162">
    <property type="component" value="Unassembled WGS sequence"/>
</dbReference>
<accession>A0AAV8YKR8</accession>
<evidence type="ECO:0000313" key="5">
    <source>
        <dbReference type="EMBL" id="KAJ8951876.1"/>
    </source>
</evidence>
<sequence>MGNCFGCFSCSDENEREYKAVRGSLRQEASSPRSVRTQRAEQQIVNQQQERQSGFEKKTVQTVIRGVPATSTRRNPKGAGYKRKRATEATRHRRTGNKEKEEQKLRDIEERRVKQEQERQLILEKLQAEIIKEKLRSTDTPEEPQSQIVTWQAPSITPKSIRFDPDLIKNLLRDADMQSYTASSLYQLVSLDDNASEFLSIRHLFASTNKRCFRVKGIKKVLNPYLLAQYELRKQQFAKRYGGASEMRLFHGTRKANVDKICKENFDWRLNGSSRGHKFGQGGTYDKVMILARVVVCKTCPGHRLMVVPKEPYDTSTNGKKHVYVKYDDNTFYPAHVIYYGGFDRKPITNDDNDVQRESAGTSAWQQQWQWQQQLELQRQQNEEQARLRERMRMRRLEEERQRQEEVQRARREAEELARFFETLNISTTSSRHITVGDLNLLRDLLAVTGRQSWSPYVNAADPYLTNKKCFHIREIKEIVNPFLLMQYELRKEQCKRKYGNTSEMQLFHGTREDNIDSICRDNFDWRRRGEARGHIFGQGVSFTPIANYATHYGDKTYDKVMILANVIVSSTCIGNKDTVLPEESCDTTTKEDKHVYVKYDDNTFYPAYVIYYGGFDPDANTKKDAETVRQRDRSIFLRLIEQHRGYTNVLPGHGVGYL</sequence>
<dbReference type="PANTHER" id="PTHR45740">
    <property type="entry name" value="POLY [ADP-RIBOSE] POLYMERASE"/>
    <property type="match status" value="1"/>
</dbReference>
<keyword evidence="1" id="KW-0520">NAD</keyword>
<organism evidence="5 6">
    <name type="scientific">Aromia moschata</name>
    <dbReference type="NCBI Taxonomy" id="1265417"/>
    <lineage>
        <taxon>Eukaryota</taxon>
        <taxon>Metazoa</taxon>
        <taxon>Ecdysozoa</taxon>
        <taxon>Arthropoda</taxon>
        <taxon>Hexapoda</taxon>
        <taxon>Insecta</taxon>
        <taxon>Pterygota</taxon>
        <taxon>Neoptera</taxon>
        <taxon>Endopterygota</taxon>
        <taxon>Coleoptera</taxon>
        <taxon>Polyphaga</taxon>
        <taxon>Cucujiformia</taxon>
        <taxon>Chrysomeloidea</taxon>
        <taxon>Cerambycidae</taxon>
        <taxon>Cerambycinae</taxon>
        <taxon>Callichromatini</taxon>
        <taxon>Aromia</taxon>
    </lineage>
</organism>
<keyword evidence="2" id="KW-0175">Coiled coil</keyword>
<comment type="caution">
    <text evidence="5">The sequence shown here is derived from an EMBL/GenBank/DDBJ whole genome shotgun (WGS) entry which is preliminary data.</text>
</comment>
<dbReference type="GO" id="GO:1990404">
    <property type="term" value="F:NAD+-protein mono-ADP-ribosyltransferase activity"/>
    <property type="evidence" value="ECO:0007669"/>
    <property type="project" value="TreeGrafter"/>
</dbReference>
<feature type="compositionally biased region" description="Polar residues" evidence="3">
    <location>
        <begin position="27"/>
        <end position="37"/>
    </location>
</feature>
<proteinExistence type="predicted"/>
<feature type="compositionally biased region" description="Basic and acidic residues" evidence="3">
    <location>
        <begin position="86"/>
        <end position="105"/>
    </location>
</feature>
<dbReference type="GO" id="GO:0005634">
    <property type="term" value="C:nucleus"/>
    <property type="evidence" value="ECO:0007669"/>
    <property type="project" value="TreeGrafter"/>
</dbReference>
<dbReference type="EC" id="2.4.2.-" evidence="1"/>
<dbReference type="PANTHER" id="PTHR45740:SF2">
    <property type="entry name" value="POLY [ADP-RIBOSE] POLYMERASE"/>
    <property type="match status" value="1"/>
</dbReference>
<evidence type="ECO:0000313" key="6">
    <source>
        <dbReference type="Proteomes" id="UP001162162"/>
    </source>
</evidence>
<dbReference type="EMBL" id="JAPWTK010000078">
    <property type="protein sequence ID" value="KAJ8951876.1"/>
    <property type="molecule type" value="Genomic_DNA"/>
</dbReference>
<reference evidence="5" key="1">
    <citation type="journal article" date="2023" name="Insect Mol. Biol.">
        <title>Genome sequencing provides insights into the evolution of gene families encoding plant cell wall-degrading enzymes in longhorned beetles.</title>
        <authorList>
            <person name="Shin N.R."/>
            <person name="Okamura Y."/>
            <person name="Kirsch R."/>
            <person name="Pauchet Y."/>
        </authorList>
    </citation>
    <scope>NUCLEOTIDE SEQUENCE</scope>
    <source>
        <strain evidence="5">AMC_N1</strain>
    </source>
</reference>
<keyword evidence="1" id="KW-0328">Glycosyltransferase</keyword>
<dbReference type="SUPFAM" id="SSF56399">
    <property type="entry name" value="ADP-ribosylation"/>
    <property type="match status" value="2"/>
</dbReference>
<dbReference type="Pfam" id="PF00644">
    <property type="entry name" value="PARP"/>
    <property type="match status" value="2"/>
</dbReference>
<dbReference type="GO" id="GO:0003950">
    <property type="term" value="F:NAD+ poly-ADP-ribosyltransferase activity"/>
    <property type="evidence" value="ECO:0007669"/>
    <property type="project" value="UniProtKB-UniRule"/>
</dbReference>
<evidence type="ECO:0000259" key="4">
    <source>
        <dbReference type="PROSITE" id="PS51059"/>
    </source>
</evidence>
<feature type="domain" description="PARP catalytic" evidence="4">
    <location>
        <begin position="174"/>
        <end position="349"/>
    </location>
</feature>
<protein>
    <recommendedName>
        <fullName evidence="1">Poly [ADP-ribose] polymerase</fullName>
        <shortName evidence="1">PARP</shortName>
        <ecNumber evidence="1">2.4.2.-</ecNumber>
    </recommendedName>
</protein>
<dbReference type="InterPro" id="IPR051712">
    <property type="entry name" value="ARTD-AVP"/>
</dbReference>